<feature type="domain" description="Histidine kinase" evidence="14">
    <location>
        <begin position="151"/>
        <end position="342"/>
    </location>
</feature>
<dbReference type="Proteomes" id="UP000309848">
    <property type="component" value="Unassembled WGS sequence"/>
</dbReference>
<keyword evidence="10 13" id="KW-1133">Transmembrane helix</keyword>
<dbReference type="InterPro" id="IPR003594">
    <property type="entry name" value="HATPase_dom"/>
</dbReference>
<evidence type="ECO:0000256" key="8">
    <source>
        <dbReference type="ARBA" id="ARBA00022777"/>
    </source>
</evidence>
<evidence type="ECO:0000313" key="16">
    <source>
        <dbReference type="Proteomes" id="UP000309848"/>
    </source>
</evidence>
<organism evidence="15 16">
    <name type="scientific">Sphingomonas naasensis</name>
    <dbReference type="NCBI Taxonomy" id="1344951"/>
    <lineage>
        <taxon>Bacteria</taxon>
        <taxon>Pseudomonadati</taxon>
        <taxon>Pseudomonadota</taxon>
        <taxon>Alphaproteobacteria</taxon>
        <taxon>Sphingomonadales</taxon>
        <taxon>Sphingomonadaceae</taxon>
        <taxon>Sphingomonas</taxon>
    </lineage>
</organism>
<dbReference type="InterPro" id="IPR011495">
    <property type="entry name" value="Sig_transdc_His_kin_sub2_dim/P"/>
</dbReference>
<dbReference type="RefSeq" id="WP_168355595.1">
    <property type="nucleotide sequence ID" value="NZ_SRXU01000005.1"/>
</dbReference>
<keyword evidence="7" id="KW-0547">Nucleotide-binding</keyword>
<comment type="caution">
    <text evidence="15">The sequence shown here is derived from an EMBL/GenBank/DDBJ whole genome shotgun (WGS) entry which is preliminary data.</text>
</comment>
<evidence type="ECO:0000313" key="15">
    <source>
        <dbReference type="EMBL" id="TGX41614.1"/>
    </source>
</evidence>
<dbReference type="Pfam" id="PF07568">
    <property type="entry name" value="HisKA_2"/>
    <property type="match status" value="1"/>
</dbReference>
<sequence>MTTPGGKTGSAGRWLEKLPLFRRRPALAFAATLAICAVALALRLAIDPVLPPGFPFLTFLPAVFAAGLLFGGRNGIFAGVICALLTRHLFLPRLENFALAPGARSATIIFLVVTAAMMLLVYWMHRSTARLVRERERNAQLAQTRALLFRELQHRVSNNLQVAGALLTLQRSAVSEPAARHALDEAAMRLTVIGGISRQLYDLEGRPRPLHLLLDPLCADVVRASGREDIGLVVHAAEGLAIPPQSALPLGLIVAEAVANAIEHGFVGKGGAIEVAAACREDGALVVEVADDGIGLRPGFNMAEHGGLGLRIARMLAKQLEGSFELVDAAGTTARLIIPAGCETMRDGTEE</sequence>
<reference evidence="15 16" key="1">
    <citation type="submission" date="2019-04" db="EMBL/GenBank/DDBJ databases">
        <title>Sphingomonas psychrotolerans sp. nov., isolated from soil in the Tianshan Mountains, Xinjiang, China.</title>
        <authorList>
            <person name="Luo Y."/>
            <person name="Sheng H."/>
        </authorList>
    </citation>
    <scope>NUCLEOTIDE SEQUENCE [LARGE SCALE GENOMIC DNA]</scope>
    <source>
        <strain evidence="15 16">KIS18-15</strain>
    </source>
</reference>
<accession>A0A4S1WF01</accession>
<dbReference type="AlphaFoldDB" id="A0A4S1WF01"/>
<comment type="subcellular location">
    <subcellularLocation>
        <location evidence="2">Membrane</location>
        <topology evidence="2">Multi-pass membrane protein</topology>
    </subcellularLocation>
</comment>
<evidence type="ECO:0000259" key="14">
    <source>
        <dbReference type="PROSITE" id="PS50109"/>
    </source>
</evidence>
<keyword evidence="11" id="KW-0902">Two-component regulatory system</keyword>
<keyword evidence="9" id="KW-0067">ATP-binding</keyword>
<dbReference type="SMART" id="SM00387">
    <property type="entry name" value="HATPase_c"/>
    <property type="match status" value="1"/>
</dbReference>
<evidence type="ECO:0000256" key="9">
    <source>
        <dbReference type="ARBA" id="ARBA00022840"/>
    </source>
</evidence>
<evidence type="ECO:0000256" key="2">
    <source>
        <dbReference type="ARBA" id="ARBA00004141"/>
    </source>
</evidence>
<evidence type="ECO:0000256" key="7">
    <source>
        <dbReference type="ARBA" id="ARBA00022741"/>
    </source>
</evidence>
<evidence type="ECO:0000256" key="10">
    <source>
        <dbReference type="ARBA" id="ARBA00022989"/>
    </source>
</evidence>
<evidence type="ECO:0000256" key="6">
    <source>
        <dbReference type="ARBA" id="ARBA00022692"/>
    </source>
</evidence>
<evidence type="ECO:0000256" key="1">
    <source>
        <dbReference type="ARBA" id="ARBA00000085"/>
    </source>
</evidence>
<dbReference type="GO" id="GO:0000160">
    <property type="term" value="P:phosphorelay signal transduction system"/>
    <property type="evidence" value="ECO:0007669"/>
    <property type="project" value="UniProtKB-KW"/>
</dbReference>
<proteinExistence type="predicted"/>
<keyword evidence="6 13" id="KW-0812">Transmembrane</keyword>
<keyword evidence="16" id="KW-1185">Reference proteome</keyword>
<evidence type="ECO:0000256" key="3">
    <source>
        <dbReference type="ARBA" id="ARBA00012438"/>
    </source>
</evidence>
<dbReference type="Gene3D" id="3.30.565.10">
    <property type="entry name" value="Histidine kinase-like ATPase, C-terminal domain"/>
    <property type="match status" value="1"/>
</dbReference>
<feature type="transmembrane region" description="Helical" evidence="13">
    <location>
        <begin position="58"/>
        <end position="85"/>
    </location>
</feature>
<evidence type="ECO:0000256" key="13">
    <source>
        <dbReference type="SAM" id="Phobius"/>
    </source>
</evidence>
<dbReference type="InterPro" id="IPR025201">
    <property type="entry name" value="KdpD_TM"/>
</dbReference>
<dbReference type="PROSITE" id="PS50109">
    <property type="entry name" value="HIS_KIN"/>
    <property type="match status" value="1"/>
</dbReference>
<dbReference type="InterPro" id="IPR005467">
    <property type="entry name" value="His_kinase_dom"/>
</dbReference>
<dbReference type="GO" id="GO:0005524">
    <property type="term" value="F:ATP binding"/>
    <property type="evidence" value="ECO:0007669"/>
    <property type="project" value="UniProtKB-KW"/>
</dbReference>
<evidence type="ECO:0000256" key="12">
    <source>
        <dbReference type="ARBA" id="ARBA00023136"/>
    </source>
</evidence>
<dbReference type="GO" id="GO:0016020">
    <property type="term" value="C:membrane"/>
    <property type="evidence" value="ECO:0007669"/>
    <property type="project" value="UniProtKB-SubCell"/>
</dbReference>
<name>A0A4S1WF01_9SPHN</name>
<keyword evidence="8" id="KW-0418">Kinase</keyword>
<keyword evidence="12 13" id="KW-0472">Membrane</keyword>
<dbReference type="InterPro" id="IPR038318">
    <property type="entry name" value="KdpD_sf"/>
</dbReference>
<dbReference type="InterPro" id="IPR036890">
    <property type="entry name" value="HATPase_C_sf"/>
</dbReference>
<dbReference type="EMBL" id="SRXU01000005">
    <property type="protein sequence ID" value="TGX41614.1"/>
    <property type="molecule type" value="Genomic_DNA"/>
</dbReference>
<evidence type="ECO:0000256" key="11">
    <source>
        <dbReference type="ARBA" id="ARBA00023012"/>
    </source>
</evidence>
<feature type="transmembrane region" description="Helical" evidence="13">
    <location>
        <begin position="26"/>
        <end position="46"/>
    </location>
</feature>
<dbReference type="Gene3D" id="1.20.120.620">
    <property type="entry name" value="Backbone structure of the membrane domain of e. Coli histidine kinase receptor kdpd"/>
    <property type="match status" value="1"/>
</dbReference>
<dbReference type="GO" id="GO:0004673">
    <property type="term" value="F:protein histidine kinase activity"/>
    <property type="evidence" value="ECO:0007669"/>
    <property type="project" value="UniProtKB-EC"/>
</dbReference>
<dbReference type="SUPFAM" id="SSF55874">
    <property type="entry name" value="ATPase domain of HSP90 chaperone/DNA topoisomerase II/histidine kinase"/>
    <property type="match status" value="1"/>
</dbReference>
<evidence type="ECO:0000256" key="4">
    <source>
        <dbReference type="ARBA" id="ARBA00022553"/>
    </source>
</evidence>
<dbReference type="Pfam" id="PF13493">
    <property type="entry name" value="DUF4118"/>
    <property type="match status" value="1"/>
</dbReference>
<dbReference type="EC" id="2.7.13.3" evidence="3"/>
<gene>
    <name evidence="15" type="ORF">E5A74_13460</name>
</gene>
<feature type="transmembrane region" description="Helical" evidence="13">
    <location>
        <begin position="106"/>
        <end position="125"/>
    </location>
</feature>
<comment type="catalytic activity">
    <reaction evidence="1">
        <text>ATP + protein L-histidine = ADP + protein N-phospho-L-histidine.</text>
        <dbReference type="EC" id="2.7.13.3"/>
    </reaction>
</comment>
<keyword evidence="5" id="KW-0808">Transferase</keyword>
<keyword evidence="4" id="KW-0597">Phosphoprotein</keyword>
<dbReference type="PANTHER" id="PTHR41523">
    <property type="entry name" value="TWO-COMPONENT SYSTEM SENSOR PROTEIN"/>
    <property type="match status" value="1"/>
</dbReference>
<dbReference type="Pfam" id="PF02518">
    <property type="entry name" value="HATPase_c"/>
    <property type="match status" value="1"/>
</dbReference>
<protein>
    <recommendedName>
        <fullName evidence="3">histidine kinase</fullName>
        <ecNumber evidence="3">2.7.13.3</ecNumber>
    </recommendedName>
</protein>
<evidence type="ECO:0000256" key="5">
    <source>
        <dbReference type="ARBA" id="ARBA00022679"/>
    </source>
</evidence>
<dbReference type="PANTHER" id="PTHR41523:SF8">
    <property type="entry name" value="ETHYLENE RESPONSE SENSOR PROTEIN"/>
    <property type="match status" value="1"/>
</dbReference>